<gene>
    <name evidence="2" type="ORF">UFOPK1353_00795</name>
    <name evidence="3" type="ORF">UFOPK1826_00139</name>
    <name evidence="4" type="ORF">UFOPK2292_00505</name>
    <name evidence="5" type="ORF">UFOPK2855_00539</name>
    <name evidence="6" type="ORF">UFOPK4345_00076</name>
</gene>
<dbReference type="Gene3D" id="3.90.550.10">
    <property type="entry name" value="Spore Coat Polysaccharide Biosynthesis Protein SpsA, Chain A"/>
    <property type="match status" value="1"/>
</dbReference>
<dbReference type="EMBL" id="CAEZSE010000128">
    <property type="protein sequence ID" value="CAB4538536.1"/>
    <property type="molecule type" value="Genomic_DNA"/>
</dbReference>
<evidence type="ECO:0000259" key="1">
    <source>
        <dbReference type="Pfam" id="PF00535"/>
    </source>
</evidence>
<dbReference type="InterPro" id="IPR050256">
    <property type="entry name" value="Glycosyltransferase_2"/>
</dbReference>
<accession>A0A6J6FZI5</accession>
<dbReference type="Pfam" id="PF00535">
    <property type="entry name" value="Glycos_transf_2"/>
    <property type="match status" value="1"/>
</dbReference>
<protein>
    <submittedName>
        <fullName evidence="3">Unannotated protein</fullName>
    </submittedName>
</protein>
<name>A0A6J6FZI5_9ZZZZ</name>
<evidence type="ECO:0000313" key="6">
    <source>
        <dbReference type="EMBL" id="CAB5058194.1"/>
    </source>
</evidence>
<dbReference type="SUPFAM" id="SSF53448">
    <property type="entry name" value="Nucleotide-diphospho-sugar transferases"/>
    <property type="match status" value="1"/>
</dbReference>
<dbReference type="EMBL" id="CAEZWU010000056">
    <property type="protein sequence ID" value="CAB4664956.1"/>
    <property type="molecule type" value="Genomic_DNA"/>
</dbReference>
<reference evidence="3" key="1">
    <citation type="submission" date="2020-05" db="EMBL/GenBank/DDBJ databases">
        <authorList>
            <person name="Chiriac C."/>
            <person name="Salcher M."/>
            <person name="Ghai R."/>
            <person name="Kavagutti S V."/>
        </authorList>
    </citation>
    <scope>NUCLEOTIDE SEQUENCE</scope>
</reference>
<evidence type="ECO:0000313" key="2">
    <source>
        <dbReference type="EMBL" id="CAB4538536.1"/>
    </source>
</evidence>
<dbReference type="InterPro" id="IPR001173">
    <property type="entry name" value="Glyco_trans_2-like"/>
</dbReference>
<evidence type="ECO:0000313" key="4">
    <source>
        <dbReference type="EMBL" id="CAB4664956.1"/>
    </source>
</evidence>
<feature type="domain" description="Glycosyltransferase 2-like" evidence="1">
    <location>
        <begin position="7"/>
        <end position="164"/>
    </location>
</feature>
<evidence type="ECO:0000313" key="3">
    <source>
        <dbReference type="EMBL" id="CAB4592374.1"/>
    </source>
</evidence>
<dbReference type="EMBL" id="CAEZUN010000010">
    <property type="protein sequence ID" value="CAB4592374.1"/>
    <property type="molecule type" value="Genomic_DNA"/>
</dbReference>
<organism evidence="3">
    <name type="scientific">freshwater metagenome</name>
    <dbReference type="NCBI Taxonomy" id="449393"/>
    <lineage>
        <taxon>unclassified sequences</taxon>
        <taxon>metagenomes</taxon>
        <taxon>ecological metagenomes</taxon>
    </lineage>
</organism>
<sequence length="248" mass="26921">MQKSPLVVVPALNEQATISGVVGAIKKLGYDVVVVDDGSGDKTAELASQAGAVVLRMKLNLGVGGALRCGFRYAMNEGYDAIIQCDADGQHPESHLKELVDVWKSTSAHLVIGSRFRDTQDSMKVAWHRRFAMRVLGFIASRACKTRITDSTSGFRLIAKPLLNEFARSFPSHYLGDTFEANVVAGRAGYKVKEIGVPIIDRKVGKSSTGSGRSVILILRSVLVVVFGLHFNIGRFNPQANRHPSVKL</sequence>
<dbReference type="EMBL" id="CAEZZK010000087">
    <property type="protein sequence ID" value="CAB4758539.1"/>
    <property type="molecule type" value="Genomic_DNA"/>
</dbReference>
<dbReference type="PANTHER" id="PTHR48090">
    <property type="entry name" value="UNDECAPRENYL-PHOSPHATE 4-DEOXY-4-FORMAMIDO-L-ARABINOSE TRANSFERASE-RELATED"/>
    <property type="match status" value="1"/>
</dbReference>
<dbReference type="InterPro" id="IPR029044">
    <property type="entry name" value="Nucleotide-diphossugar_trans"/>
</dbReference>
<dbReference type="PANTHER" id="PTHR48090:SF7">
    <property type="entry name" value="RFBJ PROTEIN"/>
    <property type="match status" value="1"/>
</dbReference>
<evidence type="ECO:0000313" key="5">
    <source>
        <dbReference type="EMBL" id="CAB4758539.1"/>
    </source>
</evidence>
<dbReference type="AlphaFoldDB" id="A0A6J6FZI5"/>
<dbReference type="EMBL" id="CAFBQV010000005">
    <property type="protein sequence ID" value="CAB5058194.1"/>
    <property type="molecule type" value="Genomic_DNA"/>
</dbReference>
<proteinExistence type="predicted"/>
<dbReference type="CDD" id="cd04179">
    <property type="entry name" value="DPM_DPG-synthase_like"/>
    <property type="match status" value="1"/>
</dbReference>